<evidence type="ECO:0000313" key="1">
    <source>
        <dbReference type="EMBL" id="ABC95646.1"/>
    </source>
</evidence>
<accession>Q1A2D3</accession>
<gene>
    <name evidence="1" type="primary">mr10A</name>
    <name evidence="3" type="synonym">entNA</name>
</gene>
<feature type="modified residue" description="N-formylmethionine" evidence="4">
    <location>
        <position position="1"/>
    </location>
</feature>
<dbReference type="Gene3D" id="1.10.8.860">
    <property type="entry name" value="Enterocin 7a-like"/>
    <property type="match status" value="1"/>
</dbReference>
<reference evidence="3" key="2">
    <citation type="submission" date="2007-02" db="EMBL/GenBank/DDBJ databases">
        <title>Identification of enterocin N produced by Enterococcus faecalis N1-33 isolated from fermented vegetables in Thailand and its application to ready-to-eat foods as a biopreservative.</title>
        <authorList>
            <person name="Hata T."/>
            <person name="Alemu M."/>
            <person name="Kobayashi M."/>
            <person name="Tanaka R."/>
            <person name="Sato T."/>
            <person name="Suzuki C."/>
            <person name="Nitisinprasert S."/>
            <person name="Ohmomo S."/>
        </authorList>
    </citation>
    <scope>NUCLEOTIDE SEQUENCE</scope>
    <source>
        <strain evidence="3">N1-33</strain>
    </source>
</reference>
<dbReference type="PDB" id="2M5Z">
    <property type="method" value="NMR"/>
    <property type="chains" value="A=1-44"/>
</dbReference>
<reference evidence="4" key="4">
    <citation type="journal article" date="2013" name="Biochemistry">
        <title>Solution structures of the linear leaderless bacteriocins enterocin 7A and 7B resemble carnocyclin A, a circular antimicrobial peptide.</title>
        <authorList>
            <person name="Lohans C.T."/>
            <person name="Towle K.M."/>
            <person name="Miskolzie M."/>
            <person name="McKay R.T."/>
            <person name="van Belkum M.J."/>
            <person name="McMullen L.M."/>
            <person name="Vederas J.C."/>
        </authorList>
    </citation>
    <scope>STRUCTURE BY NMR</scope>
    <scope>FORMYLATION AT MET-1</scope>
</reference>
<reference evidence="1" key="1">
    <citation type="journal article" date="2006" name="Appl. Environ. Microbiol.">
        <title>Characterization of antimicrobial substances produced by Enterococcus faecalis MRR 10-3, isolated from the uropygial gland of the hoopoe (Upupa epops).</title>
        <authorList>
            <person name="Martin-Platero A.M."/>
            <person name="Valdivia E."/>
            <person name="Ruiz-Rodriguez M."/>
            <person name="Soler J.J."/>
            <person name="Martin-Vivaldi M."/>
            <person name="Maqueda M."/>
            <person name="Martinez-Bueno M."/>
        </authorList>
    </citation>
    <scope>NUCLEOTIDE SEQUENCE</scope>
    <source>
        <strain evidence="1">MRR 10-3</strain>
    </source>
</reference>
<dbReference type="SMR" id="Q1A2D3"/>
<dbReference type="RefSeq" id="WP_061101451.1">
    <property type="nucleotide sequence ID" value="NZ_CP015410.2"/>
</dbReference>
<name>Q1A2D3_ENTFL</name>
<protein>
    <submittedName>
        <fullName evidence="2">Enterocin JSA</fullName>
    </submittedName>
    <submittedName>
        <fullName evidence="1">Enterocin MR10A</fullName>
    </submittedName>
    <submittedName>
        <fullName evidence="3">Enterocin NA</fullName>
    </submittedName>
</protein>
<dbReference type="EMBL" id="EF502034">
    <property type="protein sequence ID" value="AFU07735.1"/>
    <property type="molecule type" value="Genomic_DNA"/>
</dbReference>
<sequence length="44" mass="5176">MGAIAKLVAKFGWPIVKKYYKQIMQFIGEGWAINKIIDWIKKHI</sequence>
<evidence type="ECO:0000313" key="3">
    <source>
        <dbReference type="EMBL" id="BAF74788.1"/>
    </source>
</evidence>
<reference evidence="2" key="3">
    <citation type="submission" date="2012-09" db="EMBL/GenBank/DDBJ databases">
        <title>Enterococcus faecalis DBH18, isolated from Mallard ducks (Anas platyrhynchos), encodes the bacteriocin-producing genes ef1097, entL50A-entL50B, and the entL50A-entL50B-like genes termed entJSA and entJSB.</title>
        <authorList>
            <person name="Jimenez J.J."/>
            <person name="Borrero J."/>
            <person name="Sanchez J."/>
            <person name="Diep D.B."/>
            <person name="Herranz C."/>
            <person name="Nes I.F."/>
            <person name="Cintas L.M."/>
            <person name="Hernandez P.E."/>
        </authorList>
    </citation>
    <scope>NUCLEOTIDE SEQUENCE</scope>
    <source>
        <strain evidence="2">DBH18</strain>
    </source>
</reference>
<keyword evidence="4" id="KW-0002">3D-structure</keyword>
<evidence type="ECO:0007829" key="4">
    <source>
        <dbReference type="PDB" id="2M5Z"/>
    </source>
</evidence>
<evidence type="ECO:0000313" key="2">
    <source>
        <dbReference type="EMBL" id="AFU07735.1"/>
    </source>
</evidence>
<proteinExistence type="evidence at protein level"/>
<dbReference type="EMBL" id="AB292312">
    <property type="protein sequence ID" value="BAF74788.1"/>
    <property type="molecule type" value="Genomic_DNA"/>
</dbReference>
<dbReference type="AlphaFoldDB" id="Q1A2D3"/>
<dbReference type="NCBIfam" id="NF033384">
    <property type="entry name" value="enterocin_MR10"/>
    <property type="match status" value="1"/>
</dbReference>
<dbReference type="PDBsum" id="2M5Z"/>
<organism evidence="1">
    <name type="scientific">Enterococcus faecalis</name>
    <name type="common">Streptococcus faecalis</name>
    <dbReference type="NCBI Taxonomy" id="1351"/>
    <lineage>
        <taxon>Bacteria</taxon>
        <taxon>Bacillati</taxon>
        <taxon>Bacillota</taxon>
        <taxon>Bacilli</taxon>
        <taxon>Lactobacillales</taxon>
        <taxon>Enterococcaceae</taxon>
        <taxon>Enterococcus</taxon>
    </lineage>
</organism>
<dbReference type="EMBL" id="DQ366596">
    <property type="protein sequence ID" value="ABC95646.1"/>
    <property type="molecule type" value="Genomic_DNA"/>
</dbReference>